<dbReference type="Proteomes" id="UP000051952">
    <property type="component" value="Unassembled WGS sequence"/>
</dbReference>
<keyword evidence="2" id="KW-0963">Cytoplasm</keyword>
<dbReference type="GO" id="GO:0008017">
    <property type="term" value="F:microtubule binding"/>
    <property type="evidence" value="ECO:0007669"/>
    <property type="project" value="InterPro"/>
</dbReference>
<dbReference type="OrthoDB" id="3176171at2759"/>
<dbReference type="EMBL" id="CYKH01002026">
    <property type="protein sequence ID" value="CUG92279.1"/>
    <property type="molecule type" value="Genomic_DNA"/>
</dbReference>
<dbReference type="GO" id="GO:0007018">
    <property type="term" value="P:microtubule-based movement"/>
    <property type="evidence" value="ECO:0007669"/>
    <property type="project" value="InterPro"/>
</dbReference>
<feature type="region of interest" description="Disordered" evidence="10">
    <location>
        <begin position="106"/>
        <end position="150"/>
    </location>
</feature>
<dbReference type="PROSITE" id="PS00411">
    <property type="entry name" value="KINESIN_MOTOR_1"/>
    <property type="match status" value="1"/>
</dbReference>
<feature type="region of interest" description="Disordered" evidence="10">
    <location>
        <begin position="205"/>
        <end position="243"/>
    </location>
</feature>
<feature type="compositionally biased region" description="Low complexity" evidence="10">
    <location>
        <begin position="210"/>
        <end position="224"/>
    </location>
</feature>
<protein>
    <recommendedName>
        <fullName evidence="9">Kinesin-like protein</fullName>
    </recommendedName>
</protein>
<dbReference type="PANTHER" id="PTHR47970">
    <property type="entry name" value="KINESIN-LIKE PROTEIN KIF11"/>
    <property type="match status" value="1"/>
</dbReference>
<dbReference type="PANTHER" id="PTHR47970:SF33">
    <property type="entry name" value="PUTATIVE-RELATED"/>
    <property type="match status" value="1"/>
</dbReference>
<feature type="non-terminal residue" evidence="12">
    <location>
        <position position="447"/>
    </location>
</feature>
<dbReference type="GO" id="GO:0051231">
    <property type="term" value="P:spindle elongation"/>
    <property type="evidence" value="ECO:0007669"/>
    <property type="project" value="TreeGrafter"/>
</dbReference>
<evidence type="ECO:0000256" key="7">
    <source>
        <dbReference type="ARBA" id="ARBA00023212"/>
    </source>
</evidence>
<accession>A0A0S4JL75</accession>
<evidence type="ECO:0000313" key="12">
    <source>
        <dbReference type="EMBL" id="CUG92279.1"/>
    </source>
</evidence>
<evidence type="ECO:0000256" key="2">
    <source>
        <dbReference type="ARBA" id="ARBA00022490"/>
    </source>
</evidence>
<dbReference type="VEuPathDB" id="TriTrypDB:BSAL_36485"/>
<keyword evidence="4 8" id="KW-0547">Nucleotide-binding</keyword>
<evidence type="ECO:0000256" key="5">
    <source>
        <dbReference type="ARBA" id="ARBA00022840"/>
    </source>
</evidence>
<dbReference type="GO" id="GO:0090307">
    <property type="term" value="P:mitotic spindle assembly"/>
    <property type="evidence" value="ECO:0007669"/>
    <property type="project" value="TreeGrafter"/>
</dbReference>
<dbReference type="InterPro" id="IPR019821">
    <property type="entry name" value="Kinesin_motor_CS"/>
</dbReference>
<evidence type="ECO:0000256" key="10">
    <source>
        <dbReference type="SAM" id="MobiDB-lite"/>
    </source>
</evidence>
<proteinExistence type="inferred from homology"/>
<dbReference type="AlphaFoldDB" id="A0A0S4JL75"/>
<evidence type="ECO:0000256" key="4">
    <source>
        <dbReference type="ARBA" id="ARBA00022741"/>
    </source>
</evidence>
<dbReference type="PROSITE" id="PS50067">
    <property type="entry name" value="KINESIN_MOTOR_2"/>
    <property type="match status" value="1"/>
</dbReference>
<evidence type="ECO:0000313" key="13">
    <source>
        <dbReference type="Proteomes" id="UP000051952"/>
    </source>
</evidence>
<dbReference type="GO" id="GO:0008574">
    <property type="term" value="F:plus-end-directed microtubule motor activity"/>
    <property type="evidence" value="ECO:0007669"/>
    <property type="project" value="TreeGrafter"/>
</dbReference>
<reference evidence="13" key="1">
    <citation type="submission" date="2015-09" db="EMBL/GenBank/DDBJ databases">
        <authorList>
            <consortium name="Pathogen Informatics"/>
        </authorList>
    </citation>
    <scope>NUCLEOTIDE SEQUENCE [LARGE SCALE GENOMIC DNA]</scope>
    <source>
        <strain evidence="13">Lake Konstanz</strain>
    </source>
</reference>
<comment type="similarity">
    <text evidence="8 9">Belongs to the TRAFAC class myosin-kinesin ATPase superfamily. Kinesin family.</text>
</comment>
<evidence type="ECO:0000256" key="6">
    <source>
        <dbReference type="ARBA" id="ARBA00023175"/>
    </source>
</evidence>
<keyword evidence="3 9" id="KW-0493">Microtubule</keyword>
<dbReference type="GO" id="GO:0072686">
    <property type="term" value="C:mitotic spindle"/>
    <property type="evidence" value="ECO:0007669"/>
    <property type="project" value="TreeGrafter"/>
</dbReference>
<keyword evidence="6 8" id="KW-0505">Motor protein</keyword>
<evidence type="ECO:0000259" key="11">
    <source>
        <dbReference type="PROSITE" id="PS50067"/>
    </source>
</evidence>
<gene>
    <name evidence="12" type="ORF">BSAL_36485</name>
</gene>
<dbReference type="GO" id="GO:0005876">
    <property type="term" value="C:spindle microtubule"/>
    <property type="evidence" value="ECO:0007669"/>
    <property type="project" value="TreeGrafter"/>
</dbReference>
<sequence length="447" mass="46889">MSQSNICVGIRARPLLDHQKERRAPGLEIRGNRILTGTKVFDPDVVFNEDASQSSIVDSCVPVFESVASGRNGTIMVYGQTGTGKTHTMFGGLHDSAFSSPATAIATNSTPINTGGNPSSSSTMPAPASLSQPTAPSSALLCPSTPSSGSHNSGIVYSALEYLLERVRSKTRNGLAASISVSMIEIYNEKITDMLPLSIDVPRRGGAAGGSNNSNNNNNASSQRRQQDSPLPCPTPYVDSDEACDNEVDENFTTIGEDEEEECETRSVVSLAATNASSTSDVDTFSSRAKTAKPSLISAGGVTKPTAGKPSSSSTAASSHNFKEGGVLLVNGTPRNNRSIVVTSVEDAVYVVRKALARRHVSPTAMNERSSRSHVIVMLTLDERLTVDSTPETSHLYLIDLAGSECLKKSLATGKAAAEAGMINKSLHALRNVITALTSSQAQQAGG</sequence>
<keyword evidence="13" id="KW-1185">Reference proteome</keyword>
<dbReference type="Pfam" id="PF00225">
    <property type="entry name" value="Kinesin"/>
    <property type="match status" value="2"/>
</dbReference>
<evidence type="ECO:0000256" key="1">
    <source>
        <dbReference type="ARBA" id="ARBA00004245"/>
    </source>
</evidence>
<feature type="binding site" evidence="8">
    <location>
        <begin position="79"/>
        <end position="86"/>
    </location>
    <ligand>
        <name>ATP</name>
        <dbReference type="ChEBI" id="CHEBI:30616"/>
    </ligand>
</feature>
<feature type="domain" description="Kinesin motor" evidence="11">
    <location>
        <begin position="5"/>
        <end position="447"/>
    </location>
</feature>
<dbReference type="InterPro" id="IPR001752">
    <property type="entry name" value="Kinesin_motor_dom"/>
</dbReference>
<evidence type="ECO:0000256" key="9">
    <source>
        <dbReference type="RuleBase" id="RU000394"/>
    </source>
</evidence>
<dbReference type="InterPro" id="IPR036961">
    <property type="entry name" value="Kinesin_motor_dom_sf"/>
</dbReference>
<name>A0A0S4JL75_BODSA</name>
<dbReference type="GO" id="GO:0005524">
    <property type="term" value="F:ATP binding"/>
    <property type="evidence" value="ECO:0007669"/>
    <property type="project" value="UniProtKB-UniRule"/>
</dbReference>
<feature type="compositionally biased region" description="Low complexity" evidence="10">
    <location>
        <begin position="118"/>
        <end position="131"/>
    </location>
</feature>
<comment type="subcellular location">
    <subcellularLocation>
        <location evidence="1">Cytoplasm</location>
        <location evidence="1">Cytoskeleton</location>
    </subcellularLocation>
</comment>
<feature type="region of interest" description="Disordered" evidence="10">
    <location>
        <begin position="298"/>
        <end position="319"/>
    </location>
</feature>
<dbReference type="InterPro" id="IPR027417">
    <property type="entry name" value="P-loop_NTPase"/>
</dbReference>
<evidence type="ECO:0000256" key="8">
    <source>
        <dbReference type="PROSITE-ProRule" id="PRU00283"/>
    </source>
</evidence>
<keyword evidence="5 8" id="KW-0067">ATP-binding</keyword>
<dbReference type="SUPFAM" id="SSF52540">
    <property type="entry name" value="P-loop containing nucleoside triphosphate hydrolases"/>
    <property type="match status" value="1"/>
</dbReference>
<dbReference type="SMART" id="SM00129">
    <property type="entry name" value="KISc"/>
    <property type="match status" value="1"/>
</dbReference>
<organism evidence="12 13">
    <name type="scientific">Bodo saltans</name>
    <name type="common">Flagellated protozoan</name>
    <dbReference type="NCBI Taxonomy" id="75058"/>
    <lineage>
        <taxon>Eukaryota</taxon>
        <taxon>Discoba</taxon>
        <taxon>Euglenozoa</taxon>
        <taxon>Kinetoplastea</taxon>
        <taxon>Metakinetoplastina</taxon>
        <taxon>Eubodonida</taxon>
        <taxon>Bodonidae</taxon>
        <taxon>Bodo</taxon>
    </lineage>
</organism>
<evidence type="ECO:0000256" key="3">
    <source>
        <dbReference type="ARBA" id="ARBA00022701"/>
    </source>
</evidence>
<dbReference type="Gene3D" id="3.40.850.10">
    <property type="entry name" value="Kinesin motor domain"/>
    <property type="match status" value="1"/>
</dbReference>
<feature type="compositionally biased region" description="Polar residues" evidence="10">
    <location>
        <begin position="106"/>
        <end position="117"/>
    </location>
</feature>
<feature type="compositionally biased region" description="Low complexity" evidence="10">
    <location>
        <begin position="303"/>
        <end position="319"/>
    </location>
</feature>
<dbReference type="InterPro" id="IPR047149">
    <property type="entry name" value="KIF11-like"/>
</dbReference>
<keyword evidence="7" id="KW-0206">Cytoskeleton</keyword>